<keyword evidence="4" id="KW-0223">Dioxygenase</keyword>
<evidence type="ECO:0000259" key="7">
    <source>
        <dbReference type="PROSITE" id="PS51471"/>
    </source>
</evidence>
<keyword evidence="5" id="KW-0560">Oxidoreductase</keyword>
<dbReference type="Gene3D" id="2.60.120.620">
    <property type="entry name" value="q2cbj1_9rhob like domain"/>
    <property type="match status" value="1"/>
</dbReference>
<keyword evidence="6" id="KW-0408">Iron</keyword>
<dbReference type="Proteomes" id="UP001497416">
    <property type="component" value="Unassembled WGS sequence"/>
</dbReference>
<dbReference type="RefSeq" id="WP_348712264.1">
    <property type="nucleotide sequence ID" value="NZ_CAXIXY010000004.1"/>
</dbReference>
<dbReference type="PANTHER" id="PTHR10869:SF236">
    <property type="entry name" value="PROLYL 4-HYDROXYLASE ALPHA SUBUNIT DOMAIN-CONTAINING PROTEIN"/>
    <property type="match status" value="1"/>
</dbReference>
<keyword evidence="9" id="KW-1185">Reference proteome</keyword>
<organism evidence="8 9">
    <name type="scientific">Tenacibaculum platacis</name>
    <dbReference type="NCBI Taxonomy" id="3137852"/>
    <lineage>
        <taxon>Bacteria</taxon>
        <taxon>Pseudomonadati</taxon>
        <taxon>Bacteroidota</taxon>
        <taxon>Flavobacteriia</taxon>
        <taxon>Flavobacteriales</taxon>
        <taxon>Flavobacteriaceae</taxon>
        <taxon>Tenacibaculum</taxon>
    </lineage>
</organism>
<protein>
    <submittedName>
        <fullName evidence="8">Oxidoreductase, 2OG-Fe(II) oxygenase</fullName>
    </submittedName>
</protein>
<dbReference type="PROSITE" id="PS51471">
    <property type="entry name" value="FE2OG_OXY"/>
    <property type="match status" value="1"/>
</dbReference>
<reference evidence="8 9" key="1">
    <citation type="submission" date="2024-05" db="EMBL/GenBank/DDBJ databases">
        <authorList>
            <person name="Duchaud E."/>
        </authorList>
    </citation>
    <scope>NUCLEOTIDE SEQUENCE [LARGE SCALE GENOMIC DNA]</scope>
    <source>
        <strain evidence="8">Ena-SAMPLE-TAB-13-05-2024-13:56:06:370-140302</strain>
    </source>
</reference>
<evidence type="ECO:0000256" key="6">
    <source>
        <dbReference type="ARBA" id="ARBA00023004"/>
    </source>
</evidence>
<gene>
    <name evidence="8" type="ORF">T190607A01A_20709</name>
</gene>
<keyword evidence="2" id="KW-0479">Metal-binding</keyword>
<evidence type="ECO:0000256" key="2">
    <source>
        <dbReference type="ARBA" id="ARBA00022723"/>
    </source>
</evidence>
<dbReference type="InterPro" id="IPR006620">
    <property type="entry name" value="Pro_4_hyd_alph"/>
</dbReference>
<dbReference type="InterPro" id="IPR045054">
    <property type="entry name" value="P4HA-like"/>
</dbReference>
<dbReference type="Pfam" id="PF13640">
    <property type="entry name" value="2OG-FeII_Oxy_3"/>
    <property type="match status" value="1"/>
</dbReference>
<evidence type="ECO:0000313" key="9">
    <source>
        <dbReference type="Proteomes" id="UP001497416"/>
    </source>
</evidence>
<dbReference type="PANTHER" id="PTHR10869">
    <property type="entry name" value="PROLYL 4-HYDROXYLASE ALPHA SUBUNIT"/>
    <property type="match status" value="1"/>
</dbReference>
<comment type="caution">
    <text evidence="8">The sequence shown here is derived from an EMBL/GenBank/DDBJ whole genome shotgun (WGS) entry which is preliminary data.</text>
</comment>
<keyword evidence="3" id="KW-0847">Vitamin C</keyword>
<proteinExistence type="predicted"/>
<accession>A0ABM9P112</accession>
<name>A0ABM9P112_9FLAO</name>
<evidence type="ECO:0000313" key="8">
    <source>
        <dbReference type="EMBL" id="CAL2086856.1"/>
    </source>
</evidence>
<dbReference type="InterPro" id="IPR044862">
    <property type="entry name" value="Pro_4_hyd_alph_FE2OG_OXY"/>
</dbReference>
<feature type="domain" description="Fe2OG dioxygenase" evidence="7">
    <location>
        <begin position="87"/>
        <end position="179"/>
    </location>
</feature>
<evidence type="ECO:0000256" key="5">
    <source>
        <dbReference type="ARBA" id="ARBA00023002"/>
    </source>
</evidence>
<evidence type="ECO:0000256" key="3">
    <source>
        <dbReference type="ARBA" id="ARBA00022896"/>
    </source>
</evidence>
<dbReference type="SMART" id="SM00702">
    <property type="entry name" value="P4Hc"/>
    <property type="match status" value="1"/>
</dbReference>
<sequence>MRKKELHKEIFVVEDFLSQDDCENFLQKYENENFEEAKVSIDGEQVMFKGIRNNDRYMFFDESLAEELWNRIKEFVPRKIGFYKAIGLNEMFRVYKYSVGQRFKMHIDGSFKRNLEEESFLSFIIYLNDDFKGGETEFRNLFVVKPEKGKALIFRHRLRHEGKEIISGIKYVLRTDIMYRRN</sequence>
<evidence type="ECO:0000256" key="1">
    <source>
        <dbReference type="ARBA" id="ARBA00001961"/>
    </source>
</evidence>
<dbReference type="EMBL" id="CAXIXY010000004">
    <property type="protein sequence ID" value="CAL2086856.1"/>
    <property type="molecule type" value="Genomic_DNA"/>
</dbReference>
<comment type="cofactor">
    <cofactor evidence="1">
        <name>L-ascorbate</name>
        <dbReference type="ChEBI" id="CHEBI:38290"/>
    </cofactor>
</comment>
<dbReference type="InterPro" id="IPR005123">
    <property type="entry name" value="Oxoglu/Fe-dep_dioxygenase_dom"/>
</dbReference>
<evidence type="ECO:0000256" key="4">
    <source>
        <dbReference type="ARBA" id="ARBA00022964"/>
    </source>
</evidence>